<keyword evidence="4" id="KW-1185">Reference proteome</keyword>
<dbReference type="PANTHER" id="PTHR40459:SF1">
    <property type="entry name" value="CONSERVED HYPOTHETICAL ALANINE AND LEUCINE RICH PROTEIN"/>
    <property type="match status" value="1"/>
</dbReference>
<dbReference type="Gene3D" id="1.10.1040.20">
    <property type="entry name" value="ProC-like, C-terminal domain"/>
    <property type="match status" value="1"/>
</dbReference>
<dbReference type="InterPro" id="IPR019665">
    <property type="entry name" value="OxRdtase/DH_put_Rossmann_dom"/>
</dbReference>
<feature type="domain" description="DUF2520" evidence="2">
    <location>
        <begin position="136"/>
        <end position="262"/>
    </location>
</feature>
<name>A0ABQ2PCV4_9NEIS</name>
<comment type="caution">
    <text evidence="3">The sequence shown here is derived from an EMBL/GenBank/DDBJ whole genome shotgun (WGS) entry which is preliminary data.</text>
</comment>
<protein>
    <recommendedName>
        <fullName evidence="5">DUF2520 domain-containing protein</fullName>
    </recommendedName>
</protein>
<reference evidence="4" key="1">
    <citation type="journal article" date="2019" name="Int. J. Syst. Evol. Microbiol.">
        <title>The Global Catalogue of Microorganisms (GCM) 10K type strain sequencing project: providing services to taxonomists for standard genome sequencing and annotation.</title>
        <authorList>
            <consortium name="The Broad Institute Genomics Platform"/>
            <consortium name="The Broad Institute Genome Sequencing Center for Infectious Disease"/>
            <person name="Wu L."/>
            <person name="Ma J."/>
        </authorList>
    </citation>
    <scope>NUCLEOTIDE SEQUENCE [LARGE SCALE GENOMIC DNA]</scope>
    <source>
        <strain evidence="4">CGMCC 1.8859</strain>
    </source>
</reference>
<dbReference type="PANTHER" id="PTHR40459">
    <property type="entry name" value="CONSERVED HYPOTHETICAL ALANINE AND LEUCINE RICH PROTEIN"/>
    <property type="match status" value="1"/>
</dbReference>
<dbReference type="SUPFAM" id="SSF51735">
    <property type="entry name" value="NAD(P)-binding Rossmann-fold domains"/>
    <property type="match status" value="1"/>
</dbReference>
<evidence type="ECO:0000313" key="4">
    <source>
        <dbReference type="Proteomes" id="UP000637267"/>
    </source>
</evidence>
<evidence type="ECO:0000259" key="1">
    <source>
        <dbReference type="Pfam" id="PF10727"/>
    </source>
</evidence>
<dbReference type="InterPro" id="IPR018931">
    <property type="entry name" value="DUF2520"/>
</dbReference>
<dbReference type="Proteomes" id="UP000637267">
    <property type="component" value="Unassembled WGS sequence"/>
</dbReference>
<feature type="domain" description="Putative oxidoreductase/dehydrogenase Rossmann-like" evidence="1">
    <location>
        <begin position="7"/>
        <end position="118"/>
    </location>
</feature>
<sequence length="274" mass="28062">MLLPQLNVIGPGRLGQTLARLWHERASVRVADLLARDTAHAGAAAGFIGAGRVATWGDLTPAAITLIATPDDAIASAAGRLLPHIRPGAVVFHCSGALSSDVLAPLHAAGATVASVHPLFSFADPASAIQRFAGTWCAAEGDAAALDILLPLFDAIGAQRFTIPAEGKLLYHAGAVLACNHLVALMETALRSMAGAGVPRDTAWSALKPLIDGTLANLDRVGPVQALTGPAARNDLGIIAQEIAATAALDPATGETYKVLTDVALQLAAQRRNP</sequence>
<dbReference type="Pfam" id="PF10727">
    <property type="entry name" value="Rossmann-like"/>
    <property type="match status" value="1"/>
</dbReference>
<dbReference type="RefSeq" id="WP_188705710.1">
    <property type="nucleotide sequence ID" value="NZ_BMLX01000005.1"/>
</dbReference>
<gene>
    <name evidence="3" type="ORF">GCM10010970_33670</name>
</gene>
<evidence type="ECO:0000259" key="2">
    <source>
        <dbReference type="Pfam" id="PF10728"/>
    </source>
</evidence>
<dbReference type="SUPFAM" id="SSF48179">
    <property type="entry name" value="6-phosphogluconate dehydrogenase C-terminal domain-like"/>
    <property type="match status" value="1"/>
</dbReference>
<dbReference type="InterPro" id="IPR008927">
    <property type="entry name" value="6-PGluconate_DH-like_C_sf"/>
</dbReference>
<proteinExistence type="predicted"/>
<accession>A0ABQ2PCV4</accession>
<dbReference type="EMBL" id="BMLX01000005">
    <property type="protein sequence ID" value="GGP23367.1"/>
    <property type="molecule type" value="Genomic_DNA"/>
</dbReference>
<dbReference type="Gene3D" id="3.40.50.720">
    <property type="entry name" value="NAD(P)-binding Rossmann-like Domain"/>
    <property type="match status" value="1"/>
</dbReference>
<dbReference type="InterPro" id="IPR036291">
    <property type="entry name" value="NAD(P)-bd_dom_sf"/>
</dbReference>
<organism evidence="3 4">
    <name type="scientific">Silvimonas iriomotensis</name>
    <dbReference type="NCBI Taxonomy" id="449662"/>
    <lineage>
        <taxon>Bacteria</taxon>
        <taxon>Pseudomonadati</taxon>
        <taxon>Pseudomonadota</taxon>
        <taxon>Betaproteobacteria</taxon>
        <taxon>Neisseriales</taxon>
        <taxon>Chitinibacteraceae</taxon>
        <taxon>Silvimonas</taxon>
    </lineage>
</organism>
<evidence type="ECO:0008006" key="5">
    <source>
        <dbReference type="Google" id="ProtNLM"/>
    </source>
</evidence>
<dbReference type="Pfam" id="PF10728">
    <property type="entry name" value="DUF2520"/>
    <property type="match status" value="1"/>
</dbReference>
<evidence type="ECO:0000313" key="3">
    <source>
        <dbReference type="EMBL" id="GGP23367.1"/>
    </source>
</evidence>
<dbReference type="InterPro" id="IPR037108">
    <property type="entry name" value="TM1727-like_C_sf"/>
</dbReference>